<protein>
    <submittedName>
        <fullName evidence="8">Uncharacterized protein</fullName>
    </submittedName>
</protein>
<dbReference type="Pfam" id="PF00090">
    <property type="entry name" value="TSP_1"/>
    <property type="match status" value="1"/>
</dbReference>
<dbReference type="SUPFAM" id="SSF82895">
    <property type="entry name" value="TSP-1 type 1 repeat"/>
    <property type="match status" value="1"/>
</dbReference>
<keyword evidence="2" id="KW-0964">Secreted</keyword>
<dbReference type="InterPro" id="IPR036383">
    <property type="entry name" value="TSP1_rpt_sf"/>
</dbReference>
<organism evidence="8 9">
    <name type="scientific">Polypedilum vanderplanki</name>
    <name type="common">Sleeping chironomid midge</name>
    <dbReference type="NCBI Taxonomy" id="319348"/>
    <lineage>
        <taxon>Eukaryota</taxon>
        <taxon>Metazoa</taxon>
        <taxon>Ecdysozoa</taxon>
        <taxon>Arthropoda</taxon>
        <taxon>Hexapoda</taxon>
        <taxon>Insecta</taxon>
        <taxon>Pterygota</taxon>
        <taxon>Neoptera</taxon>
        <taxon>Endopterygota</taxon>
        <taxon>Diptera</taxon>
        <taxon>Nematocera</taxon>
        <taxon>Chironomoidea</taxon>
        <taxon>Chironomidae</taxon>
        <taxon>Chironominae</taxon>
        <taxon>Polypedilum</taxon>
        <taxon>Polypedilum</taxon>
    </lineage>
</organism>
<dbReference type="InterPro" id="IPR052065">
    <property type="entry name" value="Compl_asym_regulator"/>
</dbReference>
<evidence type="ECO:0000313" key="9">
    <source>
        <dbReference type="Proteomes" id="UP001107558"/>
    </source>
</evidence>
<feature type="region of interest" description="Disordered" evidence="6">
    <location>
        <begin position="91"/>
        <end position="113"/>
    </location>
</feature>
<feature type="chain" id="PRO_5039943035" evidence="7">
    <location>
        <begin position="21"/>
        <end position="535"/>
    </location>
</feature>
<dbReference type="SMART" id="SM00209">
    <property type="entry name" value="TSP1"/>
    <property type="match status" value="1"/>
</dbReference>
<dbReference type="Gene3D" id="2.60.120.200">
    <property type="match status" value="1"/>
</dbReference>
<dbReference type="SUPFAM" id="SSF49899">
    <property type="entry name" value="Concanavalin A-like lectins/glucanases"/>
    <property type="match status" value="1"/>
</dbReference>
<dbReference type="AlphaFoldDB" id="A0A9J6CIX7"/>
<evidence type="ECO:0000256" key="5">
    <source>
        <dbReference type="ARBA" id="ARBA00023157"/>
    </source>
</evidence>
<dbReference type="OrthoDB" id="5989160at2759"/>
<evidence type="ECO:0000313" key="8">
    <source>
        <dbReference type="EMBL" id="KAG5681917.1"/>
    </source>
</evidence>
<keyword evidence="9" id="KW-1185">Reference proteome</keyword>
<evidence type="ECO:0000256" key="6">
    <source>
        <dbReference type="SAM" id="MobiDB-lite"/>
    </source>
</evidence>
<keyword evidence="4" id="KW-0677">Repeat</keyword>
<dbReference type="Proteomes" id="UP001107558">
    <property type="component" value="Chromosome 1"/>
</dbReference>
<evidence type="ECO:0000256" key="1">
    <source>
        <dbReference type="ARBA" id="ARBA00004613"/>
    </source>
</evidence>
<comment type="subcellular location">
    <subcellularLocation>
        <location evidence="1">Secreted</location>
    </subcellularLocation>
</comment>
<evidence type="ECO:0000256" key="7">
    <source>
        <dbReference type="SAM" id="SignalP"/>
    </source>
</evidence>
<dbReference type="PROSITE" id="PS50092">
    <property type="entry name" value="TSP1"/>
    <property type="match status" value="1"/>
</dbReference>
<keyword evidence="5" id="KW-1015">Disulfide bond</keyword>
<proteinExistence type="predicted"/>
<dbReference type="Gene3D" id="2.20.100.10">
    <property type="entry name" value="Thrombospondin type-1 (TSP1) repeat"/>
    <property type="match status" value="1"/>
</dbReference>
<dbReference type="InterPro" id="IPR000884">
    <property type="entry name" value="TSP1_rpt"/>
</dbReference>
<dbReference type="InterPro" id="IPR013320">
    <property type="entry name" value="ConA-like_dom_sf"/>
</dbReference>
<name>A0A9J6CIX7_POLVA</name>
<evidence type="ECO:0000256" key="2">
    <source>
        <dbReference type="ARBA" id="ARBA00022525"/>
    </source>
</evidence>
<dbReference type="PANTHER" id="PTHR22906">
    <property type="entry name" value="PROPERDIN"/>
    <property type="match status" value="1"/>
</dbReference>
<evidence type="ECO:0000256" key="3">
    <source>
        <dbReference type="ARBA" id="ARBA00022729"/>
    </source>
</evidence>
<dbReference type="PANTHER" id="PTHR22906:SF43">
    <property type="entry name" value="PROPERDIN"/>
    <property type="match status" value="1"/>
</dbReference>
<reference evidence="8" key="1">
    <citation type="submission" date="2021-03" db="EMBL/GenBank/DDBJ databases">
        <title>Chromosome level genome of the anhydrobiotic midge Polypedilum vanderplanki.</title>
        <authorList>
            <person name="Yoshida Y."/>
            <person name="Kikawada T."/>
            <person name="Gusev O."/>
        </authorList>
    </citation>
    <scope>NUCLEOTIDE SEQUENCE</scope>
    <source>
        <strain evidence="8">NIAS01</strain>
        <tissue evidence="8">Whole body or cell culture</tissue>
    </source>
</reference>
<evidence type="ECO:0000256" key="4">
    <source>
        <dbReference type="ARBA" id="ARBA00022737"/>
    </source>
</evidence>
<comment type="caution">
    <text evidence="8">The sequence shown here is derived from an EMBL/GenBank/DDBJ whole genome shotgun (WGS) entry which is preliminary data.</text>
</comment>
<accession>A0A9J6CIX7</accession>
<dbReference type="EMBL" id="JADBJN010000001">
    <property type="protein sequence ID" value="KAG5681917.1"/>
    <property type="molecule type" value="Genomic_DNA"/>
</dbReference>
<gene>
    <name evidence="8" type="ORF">PVAND_011321</name>
</gene>
<feature type="signal peptide" evidence="7">
    <location>
        <begin position="1"/>
        <end position="20"/>
    </location>
</feature>
<sequence>MNFIKKVLIYVLLLVFDVKTIVNQAEKLESCVGKVSSTLLDSNEENSNLLALIDQSTVILKAFCSENLINIVDKDYDEDVNNDDNYVNIESSRKSLKNNEEEESGGKSYDTSNNIAIDNEPDGIYSDDYFYKTSDDRKLKTLMTFSPLTVYKGVHLLRQLELYNNQEFFQVKGQLNATLELENQQRELYQQKCYSNSKFNIQGQLLNENHLIEKQIRKLLPGQLLIFAKLDTSNFSQRNRLIVKTNGVVRWKPQVENFVWNNLGWSSWSDWSVCSKDCSKGIQQRYRQCLTNQQNRTERNTNKMDSFMSATNARQSQHLCNGYNIEQRQCNLFECKDAVNLLSLTSNITMSTARMSLSETAENINQVVDKNDFTIMLTIRSQVNKYHLSEMINQHLMSLQSDSSQSKKHSSLTISLIDSGLKVVQEKDAASEMFSVKFNLFDMHWHQIALSFRSDGLITCYIDCIWDSSFVMAKGSFEVPSNTRIEMNSKLNSLIEWKQLNIISGNHERSQCSNERTPIYDNNKLFERMFNDEAN</sequence>
<keyword evidence="3 7" id="KW-0732">Signal</keyword>